<keyword evidence="1" id="KW-0175">Coiled coil</keyword>
<reference evidence="3" key="1">
    <citation type="submission" date="2018-02" db="EMBL/GenBank/DDBJ databases">
        <authorList>
            <person name="Cohen D.B."/>
            <person name="Kent A.D."/>
        </authorList>
    </citation>
    <scope>NUCLEOTIDE SEQUENCE</scope>
</reference>
<evidence type="ECO:0000256" key="1">
    <source>
        <dbReference type="SAM" id="Coils"/>
    </source>
</evidence>
<evidence type="ECO:0000256" key="2">
    <source>
        <dbReference type="SAM" id="MobiDB-lite"/>
    </source>
</evidence>
<evidence type="ECO:0000313" key="3">
    <source>
        <dbReference type="EMBL" id="SPC88892.1"/>
    </source>
</evidence>
<accession>A0A2N9FNQ4</accession>
<organism evidence="3">
    <name type="scientific">Fagus sylvatica</name>
    <name type="common">Beechnut</name>
    <dbReference type="NCBI Taxonomy" id="28930"/>
    <lineage>
        <taxon>Eukaryota</taxon>
        <taxon>Viridiplantae</taxon>
        <taxon>Streptophyta</taxon>
        <taxon>Embryophyta</taxon>
        <taxon>Tracheophyta</taxon>
        <taxon>Spermatophyta</taxon>
        <taxon>Magnoliopsida</taxon>
        <taxon>eudicotyledons</taxon>
        <taxon>Gunneridae</taxon>
        <taxon>Pentapetalae</taxon>
        <taxon>rosids</taxon>
        <taxon>fabids</taxon>
        <taxon>Fagales</taxon>
        <taxon>Fagaceae</taxon>
        <taxon>Fagus</taxon>
    </lineage>
</organism>
<feature type="region of interest" description="Disordered" evidence="2">
    <location>
        <begin position="248"/>
        <end position="271"/>
    </location>
</feature>
<dbReference type="EMBL" id="OIVN01001027">
    <property type="protein sequence ID" value="SPC88892.1"/>
    <property type="molecule type" value="Genomic_DNA"/>
</dbReference>
<name>A0A2N9FNQ4_FAGSY</name>
<feature type="coiled-coil region" evidence="1">
    <location>
        <begin position="170"/>
        <end position="211"/>
    </location>
</feature>
<protein>
    <submittedName>
        <fullName evidence="3">Uncharacterized protein</fullName>
    </submittedName>
</protein>
<gene>
    <name evidence="3" type="ORF">FSB_LOCUS16774</name>
</gene>
<dbReference type="AlphaFoldDB" id="A0A2N9FNQ4"/>
<sequence length="271" mass="29413">MAKKKNYGRLAKYVNTPETMATFRHYYGIPGEAPTRICQTTISWSRELGITPTNVARLEIGHQITNGGSLGNGRLTPEASGSLMTAKMTLLGNVLDPAAAQQDSDLPRTKTYPVWAPTFDVFGEALRSKVAILPVGDGSLVMEDRYCSQGKELKRAIGLANRYSTAKKVANDAEKRVQAEYQKRQEAEESLKITLDSNSSAEEKLKALEAKLAKGWKTLFAWSGPDEAPFHPSKDCLSYLDAPIGFEEEEADIGPSTAHPSSPGASGPPQP</sequence>
<proteinExistence type="predicted"/>
<feature type="compositionally biased region" description="Low complexity" evidence="2">
    <location>
        <begin position="254"/>
        <end position="265"/>
    </location>
</feature>